<dbReference type="Proteomes" id="UP000314294">
    <property type="component" value="Unassembled WGS sequence"/>
</dbReference>
<comment type="caution">
    <text evidence="2">The sequence shown here is derived from an EMBL/GenBank/DDBJ whole genome shotgun (WGS) entry which is preliminary data.</text>
</comment>
<gene>
    <name evidence="2" type="ORF">EYF80_063677</name>
</gene>
<proteinExistence type="predicted"/>
<dbReference type="EMBL" id="SRLO01010789">
    <property type="protein sequence ID" value="TNN26187.1"/>
    <property type="molecule type" value="Genomic_DNA"/>
</dbReference>
<reference evidence="2 3" key="1">
    <citation type="submission" date="2019-03" db="EMBL/GenBank/DDBJ databases">
        <title>First draft genome of Liparis tanakae, snailfish: a comprehensive survey of snailfish specific genes.</title>
        <authorList>
            <person name="Kim W."/>
            <person name="Song I."/>
            <person name="Jeong J.-H."/>
            <person name="Kim D."/>
            <person name="Kim S."/>
            <person name="Ryu S."/>
            <person name="Song J.Y."/>
            <person name="Lee S.K."/>
        </authorList>
    </citation>
    <scope>NUCLEOTIDE SEQUENCE [LARGE SCALE GENOMIC DNA]</scope>
    <source>
        <tissue evidence="2">Muscle</tissue>
    </source>
</reference>
<accession>A0A4Z2EBC9</accession>
<feature type="compositionally biased region" description="Polar residues" evidence="1">
    <location>
        <begin position="45"/>
        <end position="61"/>
    </location>
</feature>
<feature type="compositionally biased region" description="Basic and acidic residues" evidence="1">
    <location>
        <begin position="1"/>
        <end position="39"/>
    </location>
</feature>
<evidence type="ECO:0000256" key="1">
    <source>
        <dbReference type="SAM" id="MobiDB-lite"/>
    </source>
</evidence>
<keyword evidence="3" id="KW-1185">Reference proteome</keyword>
<name>A0A4Z2EBC9_9TELE</name>
<evidence type="ECO:0000313" key="3">
    <source>
        <dbReference type="Proteomes" id="UP000314294"/>
    </source>
</evidence>
<evidence type="ECO:0000313" key="2">
    <source>
        <dbReference type="EMBL" id="TNN26187.1"/>
    </source>
</evidence>
<dbReference type="AlphaFoldDB" id="A0A4Z2EBC9"/>
<sequence>MKRGKREEERSSLDEEKREEETQMGEGRETMKHRVDDPPQRCSALGSQMCSVSTKQTTTFDNGERLSRLEAGGLLP</sequence>
<protein>
    <submittedName>
        <fullName evidence="2">Uncharacterized protein</fullName>
    </submittedName>
</protein>
<organism evidence="2 3">
    <name type="scientific">Liparis tanakae</name>
    <name type="common">Tanaka's snailfish</name>
    <dbReference type="NCBI Taxonomy" id="230148"/>
    <lineage>
        <taxon>Eukaryota</taxon>
        <taxon>Metazoa</taxon>
        <taxon>Chordata</taxon>
        <taxon>Craniata</taxon>
        <taxon>Vertebrata</taxon>
        <taxon>Euteleostomi</taxon>
        <taxon>Actinopterygii</taxon>
        <taxon>Neopterygii</taxon>
        <taxon>Teleostei</taxon>
        <taxon>Neoteleostei</taxon>
        <taxon>Acanthomorphata</taxon>
        <taxon>Eupercaria</taxon>
        <taxon>Perciformes</taxon>
        <taxon>Cottioidei</taxon>
        <taxon>Cottales</taxon>
        <taxon>Liparidae</taxon>
        <taxon>Liparis</taxon>
    </lineage>
</organism>
<feature type="region of interest" description="Disordered" evidence="1">
    <location>
        <begin position="1"/>
        <end position="76"/>
    </location>
</feature>